<gene>
    <name evidence="6" type="ORF">N7E81_10030</name>
</gene>
<dbReference type="SUPFAM" id="SSF54184">
    <property type="entry name" value="Penicillin-binding protein 2x (pbp-2x), c-terminal domain"/>
    <property type="match status" value="1"/>
</dbReference>
<dbReference type="InterPro" id="IPR012338">
    <property type="entry name" value="Beta-lactam/transpept-like"/>
</dbReference>
<evidence type="ECO:0000313" key="7">
    <source>
        <dbReference type="Proteomes" id="UP001062165"/>
    </source>
</evidence>
<protein>
    <submittedName>
        <fullName evidence="6">Transpeptidase family protein</fullName>
    </submittedName>
</protein>
<reference evidence="6" key="1">
    <citation type="submission" date="2022-10" db="EMBL/GenBank/DDBJ databases">
        <title>Comparative genomics and taxonomic characterization of three novel marine species of genus Reichenbachiella exhibiting antioxidant and polysaccharide degradation activities.</title>
        <authorList>
            <person name="Muhammad N."/>
            <person name="Lee Y.-J."/>
            <person name="Ko J."/>
            <person name="Kim S.-G."/>
        </authorList>
    </citation>
    <scope>NUCLEOTIDE SEQUENCE</scope>
    <source>
        <strain evidence="6">Wsw4-B4</strain>
    </source>
</reference>
<accession>A0ABY6CUV6</accession>
<keyword evidence="2" id="KW-0645">Protease</keyword>
<dbReference type="EMBL" id="CP106735">
    <property type="protein sequence ID" value="UXX77706.1"/>
    <property type="molecule type" value="Genomic_DNA"/>
</dbReference>
<dbReference type="Gene3D" id="3.30.10.20">
    <property type="match status" value="1"/>
</dbReference>
<dbReference type="InterPro" id="IPR005543">
    <property type="entry name" value="PASTA_dom"/>
</dbReference>
<keyword evidence="2" id="KW-0121">Carboxypeptidase</keyword>
<organism evidence="6 7">
    <name type="scientific">Reichenbachiella carrageenanivorans</name>
    <dbReference type="NCBI Taxonomy" id="2979869"/>
    <lineage>
        <taxon>Bacteria</taxon>
        <taxon>Pseudomonadati</taxon>
        <taxon>Bacteroidota</taxon>
        <taxon>Cytophagia</taxon>
        <taxon>Cytophagales</taxon>
        <taxon>Reichenbachiellaceae</taxon>
        <taxon>Reichenbachiella</taxon>
    </lineage>
</organism>
<dbReference type="CDD" id="cd06575">
    <property type="entry name" value="PASTA_Pbp2x-like_2"/>
    <property type="match status" value="1"/>
</dbReference>
<dbReference type="Pfam" id="PF03717">
    <property type="entry name" value="PBP_dimer"/>
    <property type="match status" value="1"/>
</dbReference>
<dbReference type="Pfam" id="PF00905">
    <property type="entry name" value="Transpeptidase"/>
    <property type="match status" value="1"/>
</dbReference>
<dbReference type="PROSITE" id="PS51178">
    <property type="entry name" value="PASTA"/>
    <property type="match status" value="1"/>
</dbReference>
<evidence type="ECO:0000256" key="1">
    <source>
        <dbReference type="ARBA" id="ARBA00004370"/>
    </source>
</evidence>
<dbReference type="InterPro" id="IPR036138">
    <property type="entry name" value="PBP_dimer_sf"/>
</dbReference>
<dbReference type="Proteomes" id="UP001062165">
    <property type="component" value="Chromosome"/>
</dbReference>
<evidence type="ECO:0000259" key="5">
    <source>
        <dbReference type="PROSITE" id="PS51178"/>
    </source>
</evidence>
<keyword evidence="4" id="KW-0812">Transmembrane</keyword>
<keyword evidence="2" id="KW-0378">Hydrolase</keyword>
<evidence type="ECO:0000313" key="6">
    <source>
        <dbReference type="EMBL" id="UXX77706.1"/>
    </source>
</evidence>
<dbReference type="InterPro" id="IPR005311">
    <property type="entry name" value="PBP_dimer"/>
</dbReference>
<dbReference type="SUPFAM" id="SSF56601">
    <property type="entry name" value="beta-lactamase/transpeptidase-like"/>
    <property type="match status" value="1"/>
</dbReference>
<evidence type="ECO:0000256" key="4">
    <source>
        <dbReference type="SAM" id="Phobius"/>
    </source>
</evidence>
<sequence length="698" mass="78058">MSFKSNILLRVRVAYLVALLFSFAIIYKIVEIQNLDGGKWKKKAESIGLQYRNVKATRGNIYSDNGSLLATSLPFYKLAIDPALPNDRIFNAGINELAERLSRHFKDYSAKDYKRRIIDARQSGRRYLALNRQEINYQTKKQMSQWPIFEEGRMKGGVIFEKVDKRFRPFSYLGYRTIGTINEDDKGVVGLEYSFNKDLMGRNGKALYQKISGGTWKPVYDGTEVKPQNGLDIVTTINVDLQDVAESALLKALTHNDADYGCVVVMEVATGEIKAISNLSKRNGGGYYENYNYAVGSQGSREPGSTFKLASMIALFEEKSVGLNDSVQTGDGTMEFYDLVLKDHKPGGYGMLTVQQVFEKSSNIGTAKLIEDEFGDKPQTFIDYLSSMGLTKPLGFQLIGEGKPYIKSPADSTWSGVSLPWMSHGYELTMTPLHTLTLYNAVANNGRMIQPILVKHVMSADKNIETFETRVINKKICSQVTLNKVKEMLEGVVERGTAQNISDSYYKIAGKTGTAKHVKNGKYINKYYTSFAGYFPADNPKYSCIVVIDNPKKFRIYGSDVSAPVFKDIADKIYALDVELNDPFEGQQVVEGVFPVIRAGEHEDLSMICNIIGISNHLTEESEWVKARINNNSIDWTKLDTKESVVPDVRGMTLRDALYLLENKNLKVTFTGRGRVTDQSVVPGSNTNNANQINLTLG</sequence>
<dbReference type="SUPFAM" id="SSF56519">
    <property type="entry name" value="Penicillin binding protein dimerisation domain"/>
    <property type="match status" value="1"/>
</dbReference>
<feature type="domain" description="PASTA" evidence="5">
    <location>
        <begin position="640"/>
        <end position="698"/>
    </location>
</feature>
<name>A0ABY6CUV6_9BACT</name>
<evidence type="ECO:0000256" key="3">
    <source>
        <dbReference type="ARBA" id="ARBA00023136"/>
    </source>
</evidence>
<feature type="transmembrane region" description="Helical" evidence="4">
    <location>
        <begin position="12"/>
        <end position="30"/>
    </location>
</feature>
<proteinExistence type="predicted"/>
<dbReference type="SMART" id="SM00740">
    <property type="entry name" value="PASTA"/>
    <property type="match status" value="1"/>
</dbReference>
<dbReference type="Gene3D" id="3.90.1310.10">
    <property type="entry name" value="Penicillin-binding protein 2a (Domain 2)"/>
    <property type="match status" value="1"/>
</dbReference>
<keyword evidence="4" id="KW-1133">Transmembrane helix</keyword>
<dbReference type="Gene3D" id="3.40.710.10">
    <property type="entry name" value="DD-peptidase/beta-lactamase superfamily"/>
    <property type="match status" value="1"/>
</dbReference>
<dbReference type="InterPro" id="IPR050515">
    <property type="entry name" value="Beta-lactam/transpept"/>
</dbReference>
<keyword evidence="3 4" id="KW-0472">Membrane</keyword>
<dbReference type="Gene3D" id="3.30.450.330">
    <property type="match status" value="1"/>
</dbReference>
<dbReference type="Pfam" id="PF03793">
    <property type="entry name" value="PASTA"/>
    <property type="match status" value="1"/>
</dbReference>
<comment type="subcellular location">
    <subcellularLocation>
        <location evidence="1">Membrane</location>
    </subcellularLocation>
</comment>
<dbReference type="PANTHER" id="PTHR30627">
    <property type="entry name" value="PEPTIDOGLYCAN D,D-TRANSPEPTIDASE"/>
    <property type="match status" value="1"/>
</dbReference>
<evidence type="ECO:0000256" key="2">
    <source>
        <dbReference type="ARBA" id="ARBA00022645"/>
    </source>
</evidence>
<keyword evidence="7" id="KW-1185">Reference proteome</keyword>
<dbReference type="PANTHER" id="PTHR30627:SF1">
    <property type="entry name" value="PEPTIDOGLYCAN D,D-TRANSPEPTIDASE FTSI"/>
    <property type="match status" value="1"/>
</dbReference>
<dbReference type="InterPro" id="IPR001460">
    <property type="entry name" value="PCN-bd_Tpept"/>
</dbReference>
<dbReference type="RefSeq" id="WP_263049453.1">
    <property type="nucleotide sequence ID" value="NZ_CP106735.1"/>
</dbReference>